<reference evidence="1 2" key="1">
    <citation type="journal article" date="2019" name="Sci. Rep.">
        <title>Orb-weaving spider Araneus ventricosus genome elucidates the spidroin gene catalogue.</title>
        <authorList>
            <person name="Kono N."/>
            <person name="Nakamura H."/>
            <person name="Ohtoshi R."/>
            <person name="Moran D.A.P."/>
            <person name="Shinohara A."/>
            <person name="Yoshida Y."/>
            <person name="Fujiwara M."/>
            <person name="Mori M."/>
            <person name="Tomita M."/>
            <person name="Arakawa K."/>
        </authorList>
    </citation>
    <scope>NUCLEOTIDE SEQUENCE [LARGE SCALE GENOMIC DNA]</scope>
</reference>
<comment type="caution">
    <text evidence="1">The sequence shown here is derived from an EMBL/GenBank/DDBJ whole genome shotgun (WGS) entry which is preliminary data.</text>
</comment>
<accession>A0A4Y2Q3E1</accession>
<keyword evidence="2" id="KW-1185">Reference proteome</keyword>
<dbReference type="Proteomes" id="UP000499080">
    <property type="component" value="Unassembled WGS sequence"/>
</dbReference>
<organism evidence="1 2">
    <name type="scientific">Araneus ventricosus</name>
    <name type="common">Orbweaver spider</name>
    <name type="synonym">Epeira ventricosa</name>
    <dbReference type="NCBI Taxonomy" id="182803"/>
    <lineage>
        <taxon>Eukaryota</taxon>
        <taxon>Metazoa</taxon>
        <taxon>Ecdysozoa</taxon>
        <taxon>Arthropoda</taxon>
        <taxon>Chelicerata</taxon>
        <taxon>Arachnida</taxon>
        <taxon>Araneae</taxon>
        <taxon>Araneomorphae</taxon>
        <taxon>Entelegynae</taxon>
        <taxon>Araneoidea</taxon>
        <taxon>Araneidae</taxon>
        <taxon>Araneus</taxon>
    </lineage>
</organism>
<protein>
    <submittedName>
        <fullName evidence="1">Uncharacterized protein</fullName>
    </submittedName>
</protein>
<dbReference type="AlphaFoldDB" id="A0A4Y2Q3E1"/>
<sequence>MLNEMVDITCADPSSQHFVRMDGQSQQIASQPLNESTDDEVCLLDEIEKFAGELIKSILDEILEVKAFDIVSPAIMSKKNSPIQFDLNSSCENDHAGENCEIECGFEKIVHNLVNSYEVNDPTIPDFIVSSANVPTDENNPISVPPQNAENVDSLEHDPSANIPFFEIIDSESDDEVLIIMMLKKLALRFPASP</sequence>
<name>A0A4Y2Q3E1_ARAVE</name>
<evidence type="ECO:0000313" key="1">
    <source>
        <dbReference type="EMBL" id="GBN58665.1"/>
    </source>
</evidence>
<proteinExistence type="predicted"/>
<dbReference type="EMBL" id="BGPR01012976">
    <property type="protein sequence ID" value="GBN58665.1"/>
    <property type="molecule type" value="Genomic_DNA"/>
</dbReference>
<gene>
    <name evidence="1" type="ORF">AVEN_243522_1</name>
</gene>
<evidence type="ECO:0000313" key="2">
    <source>
        <dbReference type="Proteomes" id="UP000499080"/>
    </source>
</evidence>